<evidence type="ECO:0000313" key="8">
    <source>
        <dbReference type="Proteomes" id="UP000593576"/>
    </source>
</evidence>
<dbReference type="EMBL" id="JABFAF010268760">
    <property type="protein sequence ID" value="MBA0877592.1"/>
    <property type="molecule type" value="Genomic_DNA"/>
</dbReference>
<dbReference type="PANTHER" id="PTHR24353:SF127">
    <property type="entry name" value="PROTEIN PHOSPHATASE 2C AND CYCLIC NUCLEOTIDE-BINDING_KINASE DOMAIN-CONTAINING PROTEIN"/>
    <property type="match status" value="1"/>
</dbReference>
<dbReference type="InterPro" id="IPR000719">
    <property type="entry name" value="Prot_kinase_dom"/>
</dbReference>
<evidence type="ECO:0000313" key="7">
    <source>
        <dbReference type="EMBL" id="MBA0877592.1"/>
    </source>
</evidence>
<dbReference type="Pfam" id="PF00069">
    <property type="entry name" value="Pkinase"/>
    <property type="match status" value="1"/>
</dbReference>
<dbReference type="GO" id="GO:0004691">
    <property type="term" value="F:cAMP-dependent protein kinase activity"/>
    <property type="evidence" value="ECO:0007669"/>
    <property type="project" value="TreeGrafter"/>
</dbReference>
<dbReference type="PANTHER" id="PTHR24353">
    <property type="entry name" value="CYCLIC NUCLEOTIDE-DEPENDENT PROTEIN KINASE"/>
    <property type="match status" value="1"/>
</dbReference>
<dbReference type="GO" id="GO:0005952">
    <property type="term" value="C:cAMP-dependent protein kinase complex"/>
    <property type="evidence" value="ECO:0007669"/>
    <property type="project" value="TreeGrafter"/>
</dbReference>
<keyword evidence="2" id="KW-0808">Transferase</keyword>
<evidence type="ECO:0000259" key="6">
    <source>
        <dbReference type="PROSITE" id="PS50011"/>
    </source>
</evidence>
<dbReference type="Proteomes" id="UP000593576">
    <property type="component" value="Unassembled WGS sequence"/>
</dbReference>
<evidence type="ECO:0000256" key="5">
    <source>
        <dbReference type="ARBA" id="ARBA00022840"/>
    </source>
</evidence>
<keyword evidence="1" id="KW-0723">Serine/threonine-protein kinase</keyword>
<comment type="caution">
    <text evidence="7">The sequence shown here is derived from an EMBL/GenBank/DDBJ whole genome shotgun (WGS) entry which is preliminary data.</text>
</comment>
<organism evidence="7 8">
    <name type="scientific">Gossypium schwendimanii</name>
    <name type="common">Cotton</name>
    <dbReference type="NCBI Taxonomy" id="34291"/>
    <lineage>
        <taxon>Eukaryota</taxon>
        <taxon>Viridiplantae</taxon>
        <taxon>Streptophyta</taxon>
        <taxon>Embryophyta</taxon>
        <taxon>Tracheophyta</taxon>
        <taxon>Spermatophyta</taxon>
        <taxon>Magnoliopsida</taxon>
        <taxon>eudicotyledons</taxon>
        <taxon>Gunneridae</taxon>
        <taxon>Pentapetalae</taxon>
        <taxon>rosids</taxon>
        <taxon>malvids</taxon>
        <taxon>Malvales</taxon>
        <taxon>Malvaceae</taxon>
        <taxon>Malvoideae</taxon>
        <taxon>Gossypium</taxon>
    </lineage>
</organism>
<dbReference type="PROSITE" id="PS50011">
    <property type="entry name" value="PROTEIN_KINASE_DOM"/>
    <property type="match status" value="1"/>
</dbReference>
<dbReference type="OrthoDB" id="162894at2759"/>
<dbReference type="AlphaFoldDB" id="A0A7J9N2R9"/>
<protein>
    <recommendedName>
        <fullName evidence="6">Protein kinase domain-containing protein</fullName>
    </recommendedName>
</protein>
<keyword evidence="3" id="KW-0547">Nucleotide-binding</keyword>
<proteinExistence type="predicted"/>
<reference evidence="7 8" key="1">
    <citation type="journal article" date="2019" name="Genome Biol. Evol.">
        <title>Insights into the evolution of the New World diploid cottons (Gossypium, subgenus Houzingenia) based on genome sequencing.</title>
        <authorList>
            <person name="Grover C.E."/>
            <person name="Arick M.A. 2nd"/>
            <person name="Thrash A."/>
            <person name="Conover J.L."/>
            <person name="Sanders W.S."/>
            <person name="Peterson D.G."/>
            <person name="Frelichowski J.E."/>
            <person name="Scheffler J.A."/>
            <person name="Scheffler B.E."/>
            <person name="Wendel J.F."/>
        </authorList>
    </citation>
    <scope>NUCLEOTIDE SEQUENCE [LARGE SCALE GENOMIC DNA]</scope>
    <source>
        <strain evidence="7">1</strain>
        <tissue evidence="7">Leaf</tissue>
    </source>
</reference>
<dbReference type="SUPFAM" id="SSF56112">
    <property type="entry name" value="Protein kinase-like (PK-like)"/>
    <property type="match status" value="1"/>
</dbReference>
<evidence type="ECO:0000256" key="3">
    <source>
        <dbReference type="ARBA" id="ARBA00022741"/>
    </source>
</evidence>
<name>A0A7J9N2R9_GOSSC</name>
<evidence type="ECO:0000256" key="2">
    <source>
        <dbReference type="ARBA" id="ARBA00022679"/>
    </source>
</evidence>
<sequence>MSTGCFCWLAEGCSGKAHCTARRELRWSLGVLIYFLLQGEMPFGLWRQSELDTFAKIAKGQFTLSQNLSPEAVDLITKLLEVDENVRLGSHGSDSVKNHPWFDGVDWKGIRDQSVPVPHELTSRIAQHLESHNEECPVAVTSPTQDIAVLNDPEWLDEW</sequence>
<keyword evidence="5" id="KW-0067">ATP-binding</keyword>
<dbReference type="Gene3D" id="1.10.510.10">
    <property type="entry name" value="Transferase(Phosphotransferase) domain 1"/>
    <property type="match status" value="1"/>
</dbReference>
<dbReference type="GO" id="GO:0005524">
    <property type="term" value="F:ATP binding"/>
    <property type="evidence" value="ECO:0007669"/>
    <property type="project" value="UniProtKB-KW"/>
</dbReference>
<dbReference type="InterPro" id="IPR011009">
    <property type="entry name" value="Kinase-like_dom_sf"/>
</dbReference>
<keyword evidence="4" id="KW-0418">Kinase</keyword>
<keyword evidence="8" id="KW-1185">Reference proteome</keyword>
<gene>
    <name evidence="7" type="ORF">Goshw_028315</name>
</gene>
<evidence type="ECO:0000256" key="4">
    <source>
        <dbReference type="ARBA" id="ARBA00022777"/>
    </source>
</evidence>
<accession>A0A7J9N2R9</accession>
<evidence type="ECO:0000256" key="1">
    <source>
        <dbReference type="ARBA" id="ARBA00022527"/>
    </source>
</evidence>
<feature type="domain" description="Protein kinase" evidence="6">
    <location>
        <begin position="1"/>
        <end position="102"/>
    </location>
</feature>